<feature type="region of interest" description="Disordered" evidence="3">
    <location>
        <begin position="1"/>
        <end position="20"/>
    </location>
</feature>
<dbReference type="InterPro" id="IPR007050">
    <property type="entry name" value="HTH_bacterioopsin"/>
</dbReference>
<evidence type="ECO:0000259" key="5">
    <source>
        <dbReference type="Pfam" id="PF08448"/>
    </source>
</evidence>
<feature type="domain" description="HTH bat-type" evidence="4">
    <location>
        <begin position="523"/>
        <end position="574"/>
    </location>
</feature>
<feature type="domain" description="PAS fold-4" evidence="5">
    <location>
        <begin position="45"/>
        <end position="156"/>
    </location>
</feature>
<accession>L9WRF8</accession>
<dbReference type="Pfam" id="PF04967">
    <property type="entry name" value="HTH_10"/>
    <property type="match status" value="1"/>
</dbReference>
<feature type="compositionally biased region" description="Acidic residues" evidence="3">
    <location>
        <begin position="1"/>
        <end position="11"/>
    </location>
</feature>
<keyword evidence="2" id="KW-0804">Transcription</keyword>
<dbReference type="Pfam" id="PF13185">
    <property type="entry name" value="GAF_2"/>
    <property type="match status" value="1"/>
</dbReference>
<feature type="domain" description="GAF" evidence="6">
    <location>
        <begin position="198"/>
        <end position="338"/>
    </location>
</feature>
<evidence type="ECO:0000259" key="6">
    <source>
        <dbReference type="Pfam" id="PF13185"/>
    </source>
</evidence>
<keyword evidence="1" id="KW-0805">Transcription regulation</keyword>
<dbReference type="Gene3D" id="3.30.450.40">
    <property type="match status" value="1"/>
</dbReference>
<dbReference type="Pfam" id="PF08448">
    <property type="entry name" value="PAS_4"/>
    <property type="match status" value="1"/>
</dbReference>
<dbReference type="InterPro" id="IPR013324">
    <property type="entry name" value="RNA_pol_sigma_r3/r4-like"/>
</dbReference>
<dbReference type="Proteomes" id="UP000011690">
    <property type="component" value="Unassembled WGS sequence"/>
</dbReference>
<dbReference type="EMBL" id="AOHY01000007">
    <property type="protein sequence ID" value="ELY51987.1"/>
    <property type="molecule type" value="Genomic_DNA"/>
</dbReference>
<name>L9WRF8_9EURY</name>
<evidence type="ECO:0000256" key="2">
    <source>
        <dbReference type="ARBA" id="ARBA00023163"/>
    </source>
</evidence>
<dbReference type="InterPro" id="IPR035965">
    <property type="entry name" value="PAS-like_dom_sf"/>
</dbReference>
<keyword evidence="9" id="KW-1185">Reference proteome</keyword>
<dbReference type="InterPro" id="IPR031803">
    <property type="entry name" value="BAT_GAF/HTH-assoc"/>
</dbReference>
<gene>
    <name evidence="8" type="ORF">C494_02601</name>
</gene>
<dbReference type="AlphaFoldDB" id="L9WRF8"/>
<dbReference type="SUPFAM" id="SSF88659">
    <property type="entry name" value="Sigma3 and sigma4 domains of RNA polymerase sigma factors"/>
    <property type="match status" value="1"/>
</dbReference>
<evidence type="ECO:0000313" key="9">
    <source>
        <dbReference type="Proteomes" id="UP000011690"/>
    </source>
</evidence>
<dbReference type="InterPro" id="IPR013656">
    <property type="entry name" value="PAS_4"/>
</dbReference>
<proteinExistence type="predicted"/>
<dbReference type="Gene3D" id="3.30.450.20">
    <property type="entry name" value="PAS domain"/>
    <property type="match status" value="1"/>
</dbReference>
<dbReference type="eggNOG" id="arCOG02278">
    <property type="taxonomic scope" value="Archaea"/>
</dbReference>
<evidence type="ECO:0000313" key="8">
    <source>
        <dbReference type="EMBL" id="ELY51987.1"/>
    </source>
</evidence>
<evidence type="ECO:0000256" key="3">
    <source>
        <dbReference type="SAM" id="MobiDB-lite"/>
    </source>
</evidence>
<evidence type="ECO:0000259" key="4">
    <source>
        <dbReference type="Pfam" id="PF04967"/>
    </source>
</evidence>
<dbReference type="Pfam" id="PF15915">
    <property type="entry name" value="BAT"/>
    <property type="match status" value="1"/>
</dbReference>
<comment type="caution">
    <text evidence="8">The sequence shown here is derived from an EMBL/GenBank/DDBJ whole genome shotgun (WGS) entry which is preliminary data.</text>
</comment>
<dbReference type="PANTHER" id="PTHR34236:SF1">
    <property type="entry name" value="DIMETHYL SULFOXIDE REDUCTASE TRANSCRIPTIONAL ACTIVATOR"/>
    <property type="match status" value="1"/>
</dbReference>
<reference evidence="8 9" key="1">
    <citation type="journal article" date="2014" name="PLoS Genet.">
        <title>Phylogenetically driven sequencing of extremely halophilic archaea reveals strategies for static and dynamic osmo-response.</title>
        <authorList>
            <person name="Becker E.A."/>
            <person name="Seitzer P.M."/>
            <person name="Tritt A."/>
            <person name="Larsen D."/>
            <person name="Krusor M."/>
            <person name="Yao A.I."/>
            <person name="Wu D."/>
            <person name="Madern D."/>
            <person name="Eisen J.A."/>
            <person name="Darling A.E."/>
            <person name="Facciotti M.T."/>
        </authorList>
    </citation>
    <scope>NUCLEOTIDE SEQUENCE [LARGE SCALE GENOMIC DNA]</scope>
    <source>
        <strain evidence="8 9">JCM 10635</strain>
    </source>
</reference>
<dbReference type="PATRIC" id="fig|1227500.6.peg.531"/>
<protein>
    <submittedName>
        <fullName evidence="8">PAS/PAC sensor protein</fullName>
    </submittedName>
</protein>
<dbReference type="InterPro" id="IPR003018">
    <property type="entry name" value="GAF"/>
</dbReference>
<dbReference type="PANTHER" id="PTHR34236">
    <property type="entry name" value="DIMETHYL SULFOXIDE REDUCTASE TRANSCRIPTIONAL ACTIVATOR"/>
    <property type="match status" value="1"/>
</dbReference>
<dbReference type="eggNOG" id="arCOG06192">
    <property type="taxonomic scope" value="Archaea"/>
</dbReference>
<dbReference type="SUPFAM" id="SSF55785">
    <property type="entry name" value="PYP-like sensor domain (PAS domain)"/>
    <property type="match status" value="1"/>
</dbReference>
<dbReference type="InterPro" id="IPR029016">
    <property type="entry name" value="GAF-like_dom_sf"/>
</dbReference>
<evidence type="ECO:0000256" key="1">
    <source>
        <dbReference type="ARBA" id="ARBA00023015"/>
    </source>
</evidence>
<dbReference type="STRING" id="1227500.C494_02601"/>
<sequence length="586" mass="64878">MFEEAVDELEPSELAATSDHPVSLCGSSANRLPMEHRHELAEATLETLPITVAVIDTDGEILLTNQAWREFGSDGNRTDHLGVDYIATAAIDDDDHARCAIDGLEAVIDGEQETFSMEYPCHTPEQKQWFLMRANRFTIDGDVRISIVHLEITDRKLAELAVEETTAELREEHQALEHVLERVDGLLRDVTDAVVGAQTRDEIEQQVCARLTETEPYVLAWIGRADVTNNRLSPREWARSGEIPLEDGDLVLRSDASHPAVQALETGEPQVLQDLETFSEADHWWPTGAGTAFQSVAALPLTYGDVTYGVLVLFASRPHAFAERERLVLESLAGTIATGMNAIEARHMLASDTVVEVEVEIEDPSLFVTALATELEATITYRGLTYDKDGTPIAFFHADRTVDTPPAAGPIEGVTDVRILSAYDEGALLEVAVRDSVVTALSEHGASLRRFDASASEGHTTHPTATGEACADLTIDFPNGQSARSAYDLLEQRYDTVELIRYHETGHPTETPQNMAARLESSLTDRQLTALRKAYYADYFEWPRNVSGEELARSMDISRSTFHQHLRTAQQKLLDELFEGDRPESQ</sequence>
<dbReference type="SUPFAM" id="SSF55781">
    <property type="entry name" value="GAF domain-like"/>
    <property type="match status" value="1"/>
</dbReference>
<organism evidence="8 9">
    <name type="scientific">Natronorubrum bangense JCM 10635</name>
    <dbReference type="NCBI Taxonomy" id="1227500"/>
    <lineage>
        <taxon>Archaea</taxon>
        <taxon>Methanobacteriati</taxon>
        <taxon>Methanobacteriota</taxon>
        <taxon>Stenosarchaea group</taxon>
        <taxon>Halobacteria</taxon>
        <taxon>Halobacteriales</taxon>
        <taxon>Natrialbaceae</taxon>
        <taxon>Natronorubrum</taxon>
    </lineage>
</organism>
<feature type="domain" description="Bacterioopsin transcriptional activator GAF and HTH associated" evidence="7">
    <location>
        <begin position="352"/>
        <end position="515"/>
    </location>
</feature>
<evidence type="ECO:0000259" key="7">
    <source>
        <dbReference type="Pfam" id="PF15915"/>
    </source>
</evidence>